<evidence type="ECO:0000313" key="5">
    <source>
        <dbReference type="EMBL" id="QDU87656.1"/>
    </source>
</evidence>
<dbReference type="RefSeq" id="WP_145281746.1">
    <property type="nucleotide sequence ID" value="NZ_CP036291.1"/>
</dbReference>
<keyword evidence="4" id="KW-0812">Transmembrane</keyword>
<protein>
    <submittedName>
        <fullName evidence="5">Invasion protein regulator</fullName>
    </submittedName>
</protein>
<evidence type="ECO:0000256" key="1">
    <source>
        <dbReference type="ARBA" id="ARBA00022737"/>
    </source>
</evidence>
<dbReference type="Proteomes" id="UP000317429">
    <property type="component" value="Chromosome"/>
</dbReference>
<feature type="transmembrane region" description="Helical" evidence="4">
    <location>
        <begin position="339"/>
        <end position="358"/>
    </location>
</feature>
<proteinExistence type="predicted"/>
<gene>
    <name evidence="5" type="ORF">Pla175_10220</name>
</gene>
<dbReference type="EMBL" id="CP036291">
    <property type="protein sequence ID" value="QDU87656.1"/>
    <property type="molecule type" value="Genomic_DNA"/>
</dbReference>
<feature type="transmembrane region" description="Helical" evidence="4">
    <location>
        <begin position="243"/>
        <end position="259"/>
    </location>
</feature>
<feature type="repeat" description="TPR" evidence="3">
    <location>
        <begin position="175"/>
        <end position="208"/>
    </location>
</feature>
<keyword evidence="1" id="KW-0677">Repeat</keyword>
<dbReference type="OrthoDB" id="267088at2"/>
<evidence type="ECO:0000256" key="2">
    <source>
        <dbReference type="ARBA" id="ARBA00022803"/>
    </source>
</evidence>
<evidence type="ECO:0000256" key="4">
    <source>
        <dbReference type="SAM" id="Phobius"/>
    </source>
</evidence>
<dbReference type="InterPro" id="IPR050498">
    <property type="entry name" value="Ycf3"/>
</dbReference>
<organism evidence="5 6">
    <name type="scientific">Pirellulimonas nuda</name>
    <dbReference type="NCBI Taxonomy" id="2528009"/>
    <lineage>
        <taxon>Bacteria</taxon>
        <taxon>Pseudomonadati</taxon>
        <taxon>Planctomycetota</taxon>
        <taxon>Planctomycetia</taxon>
        <taxon>Pirellulales</taxon>
        <taxon>Lacipirellulaceae</taxon>
        <taxon>Pirellulimonas</taxon>
    </lineage>
</organism>
<sequence>MPHADNPHLTRAQMLLGRRMVAEAQRELGQALAQQPDSAEAHALLAICRAQQKAYDDATELSQRAVGLAPDSAPIRYLAAQVALMRNDLPVAQCLATEAIELNPHDADYFALRAQVSVARSAWREAMVDLKFALQLEPDNALALNLLSVAQRGVGDTTAGRQTLTEALRRDPENAWSHANLGWSHLERGELKDAERHFREAIRLEPSLESARQGVLETVKAKAPPYRWWLSYLFWMSRQTPQVQMGVLFGLWIGARMVGGAADRWPKAAPVLYGVLVLYGLFCLTTWIARPLSNAALLLHPFGRLALRPKEKLEAVVVVGWLAVGIGIGVAAAVTNSHVYASIAIALLLTWVPATMAFKFEHPKPLRIMIGVTALVAVLSVSVMSVELLGPDRAPQVLPAAFLNGVYAPAVKLLPYSPLAVLLLANALAANRWRD</sequence>
<keyword evidence="4" id="KW-1133">Transmembrane helix</keyword>
<evidence type="ECO:0000256" key="3">
    <source>
        <dbReference type="PROSITE-ProRule" id="PRU00339"/>
    </source>
</evidence>
<keyword evidence="2 3" id="KW-0802">TPR repeat</keyword>
<dbReference type="Gene3D" id="1.25.40.10">
    <property type="entry name" value="Tetratricopeptide repeat domain"/>
    <property type="match status" value="2"/>
</dbReference>
<feature type="transmembrane region" description="Helical" evidence="4">
    <location>
        <begin position="313"/>
        <end position="333"/>
    </location>
</feature>
<dbReference type="AlphaFoldDB" id="A0A518D844"/>
<dbReference type="InterPro" id="IPR019734">
    <property type="entry name" value="TPR_rpt"/>
</dbReference>
<reference evidence="5 6" key="1">
    <citation type="submission" date="2019-02" db="EMBL/GenBank/DDBJ databases">
        <title>Deep-cultivation of Planctomycetes and their phenomic and genomic characterization uncovers novel biology.</title>
        <authorList>
            <person name="Wiegand S."/>
            <person name="Jogler M."/>
            <person name="Boedeker C."/>
            <person name="Pinto D."/>
            <person name="Vollmers J."/>
            <person name="Rivas-Marin E."/>
            <person name="Kohn T."/>
            <person name="Peeters S.H."/>
            <person name="Heuer A."/>
            <person name="Rast P."/>
            <person name="Oberbeckmann S."/>
            <person name="Bunk B."/>
            <person name="Jeske O."/>
            <person name="Meyerdierks A."/>
            <person name="Storesund J.E."/>
            <person name="Kallscheuer N."/>
            <person name="Luecker S."/>
            <person name="Lage O.M."/>
            <person name="Pohl T."/>
            <person name="Merkel B.J."/>
            <person name="Hornburger P."/>
            <person name="Mueller R.-W."/>
            <person name="Bruemmer F."/>
            <person name="Labrenz M."/>
            <person name="Spormann A.M."/>
            <person name="Op den Camp H."/>
            <person name="Overmann J."/>
            <person name="Amann R."/>
            <person name="Jetten M.S.M."/>
            <person name="Mascher T."/>
            <person name="Medema M.H."/>
            <person name="Devos D.P."/>
            <person name="Kaster A.-K."/>
            <person name="Ovreas L."/>
            <person name="Rohde M."/>
            <person name="Galperin M.Y."/>
            <person name="Jogler C."/>
        </authorList>
    </citation>
    <scope>NUCLEOTIDE SEQUENCE [LARGE SCALE GENOMIC DNA]</scope>
    <source>
        <strain evidence="5 6">Pla175</strain>
    </source>
</reference>
<dbReference type="PROSITE" id="PS50005">
    <property type="entry name" value="TPR"/>
    <property type="match status" value="2"/>
</dbReference>
<accession>A0A518D844</accession>
<dbReference type="Pfam" id="PF13432">
    <property type="entry name" value="TPR_16"/>
    <property type="match status" value="2"/>
</dbReference>
<feature type="transmembrane region" description="Helical" evidence="4">
    <location>
        <begin position="365"/>
        <end position="386"/>
    </location>
</feature>
<keyword evidence="6" id="KW-1185">Reference proteome</keyword>
<evidence type="ECO:0000313" key="6">
    <source>
        <dbReference type="Proteomes" id="UP000317429"/>
    </source>
</evidence>
<dbReference type="PANTHER" id="PTHR44858:SF1">
    <property type="entry name" value="UDP-N-ACETYLGLUCOSAMINE--PEPTIDE N-ACETYLGLUCOSAMINYLTRANSFERASE SPINDLY-RELATED"/>
    <property type="match status" value="1"/>
</dbReference>
<dbReference type="PANTHER" id="PTHR44858">
    <property type="entry name" value="TETRATRICOPEPTIDE REPEAT PROTEIN 6"/>
    <property type="match status" value="1"/>
</dbReference>
<dbReference type="KEGG" id="pnd:Pla175_10220"/>
<feature type="transmembrane region" description="Helical" evidence="4">
    <location>
        <begin position="406"/>
        <end position="429"/>
    </location>
</feature>
<dbReference type="InterPro" id="IPR011990">
    <property type="entry name" value="TPR-like_helical_dom_sf"/>
</dbReference>
<dbReference type="SUPFAM" id="SSF48452">
    <property type="entry name" value="TPR-like"/>
    <property type="match status" value="2"/>
</dbReference>
<feature type="repeat" description="TPR" evidence="3">
    <location>
        <begin position="39"/>
        <end position="72"/>
    </location>
</feature>
<feature type="transmembrane region" description="Helical" evidence="4">
    <location>
        <begin position="271"/>
        <end position="292"/>
    </location>
</feature>
<keyword evidence="4" id="KW-0472">Membrane</keyword>
<name>A0A518D844_9BACT</name>
<dbReference type="SMART" id="SM00028">
    <property type="entry name" value="TPR"/>
    <property type="match status" value="4"/>
</dbReference>